<dbReference type="PANTHER" id="PTHR28018:SF3">
    <property type="entry name" value="RESPIRATORY SUPERCOMPLEX FACTOR 2, MITOCHONDRIAL"/>
    <property type="match status" value="1"/>
</dbReference>
<evidence type="ECO:0000313" key="7">
    <source>
        <dbReference type="EMBL" id="KAF2146092.1"/>
    </source>
</evidence>
<proteinExistence type="predicted"/>
<feature type="domain" description="HIG1" evidence="6">
    <location>
        <begin position="71"/>
        <end position="169"/>
    </location>
</feature>
<protein>
    <recommendedName>
        <fullName evidence="6">HIG1 domain-containing protein</fullName>
    </recommendedName>
</protein>
<dbReference type="InterPro" id="IPR007667">
    <property type="entry name" value="Hypoxia_induced_domain"/>
</dbReference>
<dbReference type="InterPro" id="IPR040153">
    <property type="entry name" value="Rcf2"/>
</dbReference>
<dbReference type="PROSITE" id="PS51503">
    <property type="entry name" value="HIG1"/>
    <property type="match status" value="1"/>
</dbReference>
<dbReference type="EMBL" id="ML995476">
    <property type="protein sequence ID" value="KAF2146092.1"/>
    <property type="molecule type" value="Genomic_DNA"/>
</dbReference>
<dbReference type="AlphaFoldDB" id="A0A6A6BPR1"/>
<keyword evidence="3 5" id="KW-1133">Transmembrane helix</keyword>
<keyword evidence="4 5" id="KW-0472">Membrane</keyword>
<evidence type="ECO:0000256" key="4">
    <source>
        <dbReference type="ARBA" id="ARBA00023136"/>
    </source>
</evidence>
<evidence type="ECO:0000313" key="8">
    <source>
        <dbReference type="Proteomes" id="UP000799438"/>
    </source>
</evidence>
<dbReference type="OrthoDB" id="1915122at2759"/>
<keyword evidence="8" id="KW-1185">Reference proteome</keyword>
<sequence length="211" mass="23433">MCSATVRGGTIGGIIGLAIGGLGVWGASKRYPVFRQLTVPMRAFLWTSTGTFAAIIQADRSSRRFDIENNPEKKRLEEEEKANQALLESGKTQFEKVKDWAAENRYPIVFASWLASMGLSFGIVSRNPFLSGQQKLVQARVYAQGLTLAVLLASFAFEANDANKGTGRWETIKVLDPNDPTHSKFVEKTIHHERYAGEDQWRGMCAMLDTT</sequence>
<evidence type="ECO:0000256" key="2">
    <source>
        <dbReference type="ARBA" id="ARBA00022692"/>
    </source>
</evidence>
<evidence type="ECO:0000256" key="3">
    <source>
        <dbReference type="ARBA" id="ARBA00022989"/>
    </source>
</evidence>
<gene>
    <name evidence="7" type="ORF">K452DRAFT_283371</name>
</gene>
<organism evidence="7 8">
    <name type="scientific">Aplosporella prunicola CBS 121167</name>
    <dbReference type="NCBI Taxonomy" id="1176127"/>
    <lineage>
        <taxon>Eukaryota</taxon>
        <taxon>Fungi</taxon>
        <taxon>Dikarya</taxon>
        <taxon>Ascomycota</taxon>
        <taxon>Pezizomycotina</taxon>
        <taxon>Dothideomycetes</taxon>
        <taxon>Dothideomycetes incertae sedis</taxon>
        <taxon>Botryosphaeriales</taxon>
        <taxon>Aplosporellaceae</taxon>
        <taxon>Aplosporella</taxon>
    </lineage>
</organism>
<dbReference type="Proteomes" id="UP000799438">
    <property type="component" value="Unassembled WGS sequence"/>
</dbReference>
<dbReference type="Pfam" id="PF04588">
    <property type="entry name" value="HIG_1_N"/>
    <property type="match status" value="1"/>
</dbReference>
<reference evidence="7" key="1">
    <citation type="journal article" date="2020" name="Stud. Mycol.">
        <title>101 Dothideomycetes genomes: a test case for predicting lifestyles and emergence of pathogens.</title>
        <authorList>
            <person name="Haridas S."/>
            <person name="Albert R."/>
            <person name="Binder M."/>
            <person name="Bloem J."/>
            <person name="Labutti K."/>
            <person name="Salamov A."/>
            <person name="Andreopoulos B."/>
            <person name="Baker S."/>
            <person name="Barry K."/>
            <person name="Bills G."/>
            <person name="Bluhm B."/>
            <person name="Cannon C."/>
            <person name="Castanera R."/>
            <person name="Culley D."/>
            <person name="Daum C."/>
            <person name="Ezra D."/>
            <person name="Gonzalez J."/>
            <person name="Henrissat B."/>
            <person name="Kuo A."/>
            <person name="Liang C."/>
            <person name="Lipzen A."/>
            <person name="Lutzoni F."/>
            <person name="Magnuson J."/>
            <person name="Mondo S."/>
            <person name="Nolan M."/>
            <person name="Ohm R."/>
            <person name="Pangilinan J."/>
            <person name="Park H.-J."/>
            <person name="Ramirez L."/>
            <person name="Alfaro M."/>
            <person name="Sun H."/>
            <person name="Tritt A."/>
            <person name="Yoshinaga Y."/>
            <person name="Zwiers L.-H."/>
            <person name="Turgeon B."/>
            <person name="Goodwin S."/>
            <person name="Spatafora J."/>
            <person name="Crous P."/>
            <person name="Grigoriev I."/>
        </authorList>
    </citation>
    <scope>NUCLEOTIDE SEQUENCE</scope>
    <source>
        <strain evidence="7">CBS 121167</strain>
    </source>
</reference>
<keyword evidence="2 5" id="KW-0812">Transmembrane</keyword>
<accession>A0A6A6BPR1</accession>
<dbReference type="GO" id="GO:0033617">
    <property type="term" value="P:mitochondrial respiratory chain complex IV assembly"/>
    <property type="evidence" value="ECO:0007669"/>
    <property type="project" value="TreeGrafter"/>
</dbReference>
<comment type="subcellular location">
    <subcellularLocation>
        <location evidence="1">Mitochondrion</location>
    </subcellularLocation>
</comment>
<feature type="transmembrane region" description="Helical" evidence="5">
    <location>
        <begin position="106"/>
        <end position="125"/>
    </location>
</feature>
<dbReference type="PANTHER" id="PTHR28018">
    <property type="entry name" value="RESPIRATORY SUPERCOMPLEX FACTOR 2, MITOCHONDRIAL"/>
    <property type="match status" value="1"/>
</dbReference>
<feature type="transmembrane region" description="Helical" evidence="5">
    <location>
        <begin position="6"/>
        <end position="27"/>
    </location>
</feature>
<evidence type="ECO:0000259" key="6">
    <source>
        <dbReference type="PROSITE" id="PS51503"/>
    </source>
</evidence>
<feature type="transmembrane region" description="Helical" evidence="5">
    <location>
        <begin position="137"/>
        <end position="157"/>
    </location>
</feature>
<name>A0A6A6BPR1_9PEZI</name>
<dbReference type="RefSeq" id="XP_033401804.1">
    <property type="nucleotide sequence ID" value="XM_033539761.1"/>
</dbReference>
<dbReference type="GeneID" id="54297257"/>
<evidence type="ECO:0000256" key="1">
    <source>
        <dbReference type="ARBA" id="ARBA00004173"/>
    </source>
</evidence>
<evidence type="ECO:0000256" key="5">
    <source>
        <dbReference type="SAM" id="Phobius"/>
    </source>
</evidence>
<dbReference type="GO" id="GO:0005739">
    <property type="term" value="C:mitochondrion"/>
    <property type="evidence" value="ECO:0007669"/>
    <property type="project" value="UniProtKB-SubCell"/>
</dbReference>